<sequence length="301" mass="33418">MEPPTALPIDLSENLQPNLYASSTIPFSIAFLCVLLRFWCRWTKNAGFWLDDWLLCGAFVCAAGLTADLLWWIPHGLGRHIETFGSDVMLYWSIGLFTAEMTYTGVIVLVKFSILALYWRIFGTHTSIKLPVVLMSAAVAMWGLAVFETSAAAKSVAEAVPSHLAAMRPHARLLGQDDPVVLQRQRPKIPLCHLDPQHIDRRDSLGVACSVCQQAAGVEKSEESHSFNVPSRCVCIASIMRLISVVNQKNNADKSWDYINQAIWATTEADFAIISASISPECHHEQAFTVVVGPCRFQEQE</sequence>
<evidence type="ECO:0000313" key="9">
    <source>
        <dbReference type="Proteomes" id="UP000078544"/>
    </source>
</evidence>
<dbReference type="Pfam" id="PF20684">
    <property type="entry name" value="Fung_rhodopsin"/>
    <property type="match status" value="2"/>
</dbReference>
<proteinExistence type="inferred from homology"/>
<comment type="subcellular location">
    <subcellularLocation>
        <location evidence="1">Membrane</location>
        <topology evidence="1">Multi-pass membrane protein</topology>
    </subcellularLocation>
</comment>
<feature type="domain" description="Rhodopsin" evidence="7">
    <location>
        <begin position="36"/>
        <end position="148"/>
    </location>
</feature>
<evidence type="ECO:0000256" key="4">
    <source>
        <dbReference type="ARBA" id="ARBA00023136"/>
    </source>
</evidence>
<evidence type="ECO:0000313" key="8">
    <source>
        <dbReference type="EMBL" id="KZZ92047.1"/>
    </source>
</evidence>
<evidence type="ECO:0000256" key="5">
    <source>
        <dbReference type="ARBA" id="ARBA00038359"/>
    </source>
</evidence>
<gene>
    <name evidence="8" type="ORF">AAL_06257</name>
</gene>
<dbReference type="OrthoDB" id="5417844at2759"/>
<dbReference type="PANTHER" id="PTHR33048:SF47">
    <property type="entry name" value="INTEGRAL MEMBRANE PROTEIN-RELATED"/>
    <property type="match status" value="1"/>
</dbReference>
<protein>
    <submittedName>
        <fullName evidence="8">Integral membrane protein</fullName>
    </submittedName>
</protein>
<reference evidence="8 9" key="1">
    <citation type="journal article" date="2016" name="Genome Biol. Evol.">
        <title>Divergent and convergent evolution of fungal pathogenicity.</title>
        <authorList>
            <person name="Shang Y."/>
            <person name="Xiao G."/>
            <person name="Zheng P."/>
            <person name="Cen K."/>
            <person name="Zhan S."/>
            <person name="Wang C."/>
        </authorList>
    </citation>
    <scope>NUCLEOTIDE SEQUENCE [LARGE SCALE GENOMIC DNA]</scope>
    <source>
        <strain evidence="8 9">RCEF 2490</strain>
    </source>
</reference>
<evidence type="ECO:0000259" key="7">
    <source>
        <dbReference type="Pfam" id="PF20684"/>
    </source>
</evidence>
<dbReference type="STRING" id="1081109.A0A167Z1V5"/>
<dbReference type="Proteomes" id="UP000078544">
    <property type="component" value="Unassembled WGS sequence"/>
</dbReference>
<keyword evidence="2 6" id="KW-0812">Transmembrane</keyword>
<keyword evidence="4 6" id="KW-0472">Membrane</keyword>
<organism evidence="8 9">
    <name type="scientific">Moelleriella libera RCEF 2490</name>
    <dbReference type="NCBI Taxonomy" id="1081109"/>
    <lineage>
        <taxon>Eukaryota</taxon>
        <taxon>Fungi</taxon>
        <taxon>Dikarya</taxon>
        <taxon>Ascomycota</taxon>
        <taxon>Pezizomycotina</taxon>
        <taxon>Sordariomycetes</taxon>
        <taxon>Hypocreomycetidae</taxon>
        <taxon>Hypocreales</taxon>
        <taxon>Clavicipitaceae</taxon>
        <taxon>Moelleriella</taxon>
    </lineage>
</organism>
<accession>A0A167Z1V5</accession>
<evidence type="ECO:0000256" key="1">
    <source>
        <dbReference type="ARBA" id="ARBA00004141"/>
    </source>
</evidence>
<dbReference type="InterPro" id="IPR049326">
    <property type="entry name" value="Rhodopsin_dom_fungi"/>
</dbReference>
<feature type="domain" description="Rhodopsin" evidence="7">
    <location>
        <begin position="233"/>
        <end position="278"/>
    </location>
</feature>
<keyword evidence="9" id="KW-1185">Reference proteome</keyword>
<comment type="caution">
    <text evidence="8">The sequence shown here is derived from an EMBL/GenBank/DDBJ whole genome shotgun (WGS) entry which is preliminary data.</text>
</comment>
<dbReference type="AlphaFoldDB" id="A0A167Z1V5"/>
<dbReference type="GO" id="GO:0016020">
    <property type="term" value="C:membrane"/>
    <property type="evidence" value="ECO:0007669"/>
    <property type="project" value="UniProtKB-SubCell"/>
</dbReference>
<dbReference type="EMBL" id="AZGY01000016">
    <property type="protein sequence ID" value="KZZ92047.1"/>
    <property type="molecule type" value="Genomic_DNA"/>
</dbReference>
<keyword evidence="3 6" id="KW-1133">Transmembrane helix</keyword>
<dbReference type="InterPro" id="IPR052337">
    <property type="entry name" value="SAT4-like"/>
</dbReference>
<feature type="transmembrane region" description="Helical" evidence="6">
    <location>
        <begin position="93"/>
        <end position="118"/>
    </location>
</feature>
<evidence type="ECO:0000256" key="2">
    <source>
        <dbReference type="ARBA" id="ARBA00022692"/>
    </source>
</evidence>
<feature type="transmembrane region" description="Helical" evidence="6">
    <location>
        <begin position="52"/>
        <end position="73"/>
    </location>
</feature>
<dbReference type="PANTHER" id="PTHR33048">
    <property type="entry name" value="PTH11-LIKE INTEGRAL MEMBRANE PROTEIN (AFU_ORTHOLOGUE AFUA_5G11245)"/>
    <property type="match status" value="1"/>
</dbReference>
<name>A0A167Z1V5_9HYPO</name>
<evidence type="ECO:0000256" key="6">
    <source>
        <dbReference type="SAM" id="Phobius"/>
    </source>
</evidence>
<evidence type="ECO:0000256" key="3">
    <source>
        <dbReference type="ARBA" id="ARBA00022989"/>
    </source>
</evidence>
<feature type="transmembrane region" description="Helical" evidence="6">
    <location>
        <begin position="20"/>
        <end position="40"/>
    </location>
</feature>
<comment type="similarity">
    <text evidence="5">Belongs to the SAT4 family.</text>
</comment>
<feature type="transmembrane region" description="Helical" evidence="6">
    <location>
        <begin position="130"/>
        <end position="147"/>
    </location>
</feature>